<evidence type="ECO:0000256" key="1">
    <source>
        <dbReference type="SAM" id="Phobius"/>
    </source>
</evidence>
<gene>
    <name evidence="3" type="ORF">PL9631_1030047</name>
</gene>
<name>A0A7Z9BM11_9CYAN</name>
<evidence type="ECO:0000313" key="3">
    <source>
        <dbReference type="EMBL" id="VXD11446.1"/>
    </source>
</evidence>
<evidence type="ECO:0000313" key="4">
    <source>
        <dbReference type="Proteomes" id="UP000182190"/>
    </source>
</evidence>
<dbReference type="EMBL" id="CZCS02000006">
    <property type="protein sequence ID" value="VXD11446.1"/>
    <property type="molecule type" value="Genomic_DNA"/>
</dbReference>
<keyword evidence="4" id="KW-1185">Reference proteome</keyword>
<accession>A0A7Z9BM11</accession>
<dbReference type="InterPro" id="IPR001387">
    <property type="entry name" value="Cro/C1-type_HTH"/>
</dbReference>
<dbReference type="PROSITE" id="PS50943">
    <property type="entry name" value="HTH_CROC1"/>
    <property type="match status" value="1"/>
</dbReference>
<keyword evidence="1" id="KW-0472">Membrane</keyword>
<dbReference type="RefSeq" id="WP_231516805.1">
    <property type="nucleotide sequence ID" value="NZ_LR735026.1"/>
</dbReference>
<proteinExistence type="predicted"/>
<organism evidence="3 4">
    <name type="scientific">Planktothrix paucivesiculata PCC 9631</name>
    <dbReference type="NCBI Taxonomy" id="671071"/>
    <lineage>
        <taxon>Bacteria</taxon>
        <taxon>Bacillati</taxon>
        <taxon>Cyanobacteriota</taxon>
        <taxon>Cyanophyceae</taxon>
        <taxon>Oscillatoriophycideae</taxon>
        <taxon>Oscillatoriales</taxon>
        <taxon>Microcoleaceae</taxon>
        <taxon>Planktothrix</taxon>
    </lineage>
</organism>
<keyword evidence="1" id="KW-0812">Transmembrane</keyword>
<protein>
    <recommendedName>
        <fullName evidence="2">HTH cro/C1-type domain-containing protein</fullName>
    </recommendedName>
</protein>
<dbReference type="AlphaFoldDB" id="A0A7Z9BM11"/>
<feature type="transmembrane region" description="Helical" evidence="1">
    <location>
        <begin position="48"/>
        <end position="76"/>
    </location>
</feature>
<sequence>MVGVTVIDAHLAKIDFLVNIEDITFAHLLSMSDSNPKINPPERGYLTLLLPVAVVLFILQKAFPLAILTVGGWGSWRIWKYYQQRQQNQLATLDEVFYRLIRENQGRITALDLAMHTQQSGTKVQEYLDQRATEFAAQYEITDVGGMIYYFPTAQPSQTVADPLPAIPKPEKENPNSVVLFPVNAASGSVLPETLNQSELAQRLGVHPTTLSKWKTKAEFPAWSYQRDPDAICWSYSAETKRFSPQKSNKKISKISELMKKNKV</sequence>
<comment type="caution">
    <text evidence="3">The sequence shown here is derived from an EMBL/GenBank/DDBJ whole genome shotgun (WGS) entry which is preliminary data.</text>
</comment>
<dbReference type="Proteomes" id="UP000182190">
    <property type="component" value="Unassembled WGS sequence"/>
</dbReference>
<evidence type="ECO:0000259" key="2">
    <source>
        <dbReference type="PROSITE" id="PS50943"/>
    </source>
</evidence>
<feature type="domain" description="HTH cro/C1-type" evidence="2">
    <location>
        <begin position="195"/>
        <end position="214"/>
    </location>
</feature>
<dbReference type="CDD" id="cd00093">
    <property type="entry name" value="HTH_XRE"/>
    <property type="match status" value="1"/>
</dbReference>
<reference evidence="3" key="1">
    <citation type="submission" date="2019-10" db="EMBL/GenBank/DDBJ databases">
        <authorList>
            <consortium name="Genoscope - CEA"/>
            <person name="William W."/>
        </authorList>
    </citation>
    <scope>NUCLEOTIDE SEQUENCE [LARGE SCALE GENOMIC DNA]</scope>
    <source>
        <strain evidence="3">BBR_PRJEB10994</strain>
    </source>
</reference>
<keyword evidence="1" id="KW-1133">Transmembrane helix</keyword>